<evidence type="ECO:0000313" key="2">
    <source>
        <dbReference type="EMBL" id="MCS5709547.1"/>
    </source>
</evidence>
<gene>
    <name evidence="2" type="ORF">CC99x_011635</name>
    <name evidence="1" type="ORF">CC99x_02058</name>
</gene>
<name>A0A0Q9YNL2_9GAMM</name>
<organism evidence="1">
    <name type="scientific">Candidatus Berkiella cookevillensis</name>
    <dbReference type="NCBI Taxonomy" id="437022"/>
    <lineage>
        <taxon>Bacteria</taxon>
        <taxon>Pseudomonadati</taxon>
        <taxon>Pseudomonadota</taxon>
        <taxon>Gammaproteobacteria</taxon>
        <taxon>Candidatus Berkiellales</taxon>
        <taxon>Candidatus Berkiellaceae</taxon>
        <taxon>Candidatus Berkiella</taxon>
    </lineage>
</organism>
<dbReference type="EMBL" id="LKHV01000012">
    <property type="protein sequence ID" value="KRG17763.1"/>
    <property type="molecule type" value="Genomic_DNA"/>
</dbReference>
<dbReference type="STRING" id="437022.CC99x_02058"/>
<dbReference type="RefSeq" id="WP_057625159.1">
    <property type="nucleotide sequence ID" value="NZ_LKHV02000001.1"/>
</dbReference>
<reference evidence="2" key="3">
    <citation type="submission" date="2021-06" db="EMBL/GenBank/DDBJ databases">
        <title>Genomic Description and Analysis of Intracellular Bacteria, Candidatus Berkiella cookevillensis and Candidatus Berkiella aquae.</title>
        <authorList>
            <person name="Kidane D.T."/>
            <person name="Mehari Y.T."/>
            <person name="Rice F.C."/>
            <person name="Arivett B.A."/>
            <person name="Farone A.L."/>
            <person name="Berk S.G."/>
            <person name="Farone M.B."/>
        </authorList>
    </citation>
    <scope>NUCLEOTIDE SEQUENCE</scope>
    <source>
        <strain evidence="2">CC99</strain>
    </source>
</reference>
<dbReference type="Proteomes" id="UP000051494">
    <property type="component" value="Unassembled WGS sequence"/>
</dbReference>
<dbReference type="AlphaFoldDB" id="A0A0Q9YNL2"/>
<dbReference type="EMBL" id="LKHV02000001">
    <property type="protein sequence ID" value="MCS5709547.1"/>
    <property type="molecule type" value="Genomic_DNA"/>
</dbReference>
<comment type="caution">
    <text evidence="1">The sequence shown here is derived from an EMBL/GenBank/DDBJ whole genome shotgun (WGS) entry which is preliminary data.</text>
</comment>
<keyword evidence="3" id="KW-1185">Reference proteome</keyword>
<reference evidence="2" key="2">
    <citation type="journal article" date="2016" name="Genome Announc.">
        <title>Draft Genome Sequences of Two Novel Amoeba-Resistant Intranuclear Bacteria, 'Candidatus Berkiella cookevillensis' and 'Candidatus Berkiella aquae'.</title>
        <authorList>
            <person name="Mehari Y.T."/>
            <person name="Arivett B.A."/>
            <person name="Farone A.L."/>
            <person name="Gunderson J.H."/>
            <person name="Farone M.B."/>
        </authorList>
    </citation>
    <scope>NUCLEOTIDE SEQUENCE</scope>
    <source>
        <strain evidence="2">CC99</strain>
    </source>
</reference>
<reference evidence="1" key="1">
    <citation type="submission" date="2015-09" db="EMBL/GenBank/DDBJ databases">
        <title>Draft Genome Sequences of Two Novel Amoeba-resistant Intranuclear Bacteria, Candidatus Berkiella cookevillensis and Candidatus Berkiella aquae.</title>
        <authorList>
            <person name="Mehari Y.T."/>
            <person name="Arivett B.A."/>
            <person name="Farone A.L."/>
            <person name="Gunderson J.H."/>
            <person name="Farone M.B."/>
        </authorList>
    </citation>
    <scope>NUCLEOTIDE SEQUENCE [LARGE SCALE GENOMIC DNA]</scope>
    <source>
        <strain evidence="1">CC99</strain>
    </source>
</reference>
<evidence type="ECO:0000313" key="3">
    <source>
        <dbReference type="Proteomes" id="UP000051494"/>
    </source>
</evidence>
<evidence type="ECO:0000313" key="1">
    <source>
        <dbReference type="EMBL" id="KRG17763.1"/>
    </source>
</evidence>
<accession>A0A0Q9YNL2</accession>
<sequence>MLFIRSISYCLEQIQAYFNSQLSCFDYETHLAQKFSYKSETKITAKLPSELLKEAPVHRRSSEPETIVDPLATQFAAIHLNTSTSPVMGVASLQVRNNEEQGSEEKAQDVRELAGEDVRQEHQSKPLLVASSHQARNELEYDWTNIPLAGVGIIKERGFYQKNLQVFASVDDMPLRFGVTWRQIVNSTYDDCMSILDNNLKQESLTDVKMLVLARYARQLQIIKAWGTKILDARDQYLKVLALGSHSTDQKENILSVERERQRFLDQSVDEWLIQLTSIAKEEAILLFSHALTSHKVRVGFGFEFSHSAGDSEDMVNACDHTIMQFFHCMKTHDARKESVRIQDLFPSQLHAPDAIIMSFMSLTHYLSQNWFTEGMFLAHKQRGTYLNTDQYTFDPEKTEAKRRSVLDLMAKLEAQLPALFQVPNTYWETALTLVDKAATDSAYLTTSKGYFASYLKNSDRLPMTYQALHTQFVEQADRKTDNVVSKHRSCKFQ</sequence>
<proteinExistence type="predicted"/>
<protein>
    <submittedName>
        <fullName evidence="1">Uncharacterized protein</fullName>
    </submittedName>
</protein>